<sequence length="327" mass="37159">MLARTVDRLPTGDECVYEPKWDGFRAIADHRGGRVLLTSRSGRRLDARFPEVADAVADQIPPGTMLDGEIVRWSGDRLDFDALQRRNRASTRTARPLARSEPCHYIVFDLLRLEGADLTRRSLERRREALERLFEDVDQPSLLTLGWQTTDPETARDWYDTLPEVGVEGLVIKDARRSYRPGRRDWEKFKHRLTTEAIVAGTIGPPDQPRELLLGRFDSRTGDLRVAGHTTELTKRQSDDLGGLLHRAAGDHPWPRRLAPRWGGKDPIAYVQVEPEVVVEVQVDAASSAEQWRHVVRYMRVRAELSPADVPLDLDLEKRPDGETEPG</sequence>
<keyword evidence="6" id="KW-1185">Reference proteome</keyword>
<dbReference type="Proteomes" id="UP001596540">
    <property type="component" value="Unassembled WGS sequence"/>
</dbReference>
<reference evidence="6" key="1">
    <citation type="journal article" date="2019" name="Int. J. Syst. Evol. Microbiol.">
        <title>The Global Catalogue of Microorganisms (GCM) 10K type strain sequencing project: providing services to taxonomists for standard genome sequencing and annotation.</title>
        <authorList>
            <consortium name="The Broad Institute Genomics Platform"/>
            <consortium name="The Broad Institute Genome Sequencing Center for Infectious Disease"/>
            <person name="Wu L."/>
            <person name="Ma J."/>
        </authorList>
    </citation>
    <scope>NUCLEOTIDE SEQUENCE [LARGE SCALE GENOMIC DNA]</scope>
    <source>
        <strain evidence="6">CGMCC 4.7382</strain>
    </source>
</reference>
<organism evidence="5 6">
    <name type="scientific">Marinactinospora rubrisoli</name>
    <dbReference type="NCBI Taxonomy" id="2715399"/>
    <lineage>
        <taxon>Bacteria</taxon>
        <taxon>Bacillati</taxon>
        <taxon>Actinomycetota</taxon>
        <taxon>Actinomycetes</taxon>
        <taxon>Streptosporangiales</taxon>
        <taxon>Nocardiopsidaceae</taxon>
        <taxon>Marinactinospora</taxon>
    </lineage>
</organism>
<dbReference type="Gene3D" id="3.30.470.30">
    <property type="entry name" value="DNA ligase/mRNA capping enzyme"/>
    <property type="match status" value="1"/>
</dbReference>
<evidence type="ECO:0000256" key="2">
    <source>
        <dbReference type="ARBA" id="ARBA00022598"/>
    </source>
</evidence>
<comment type="caution">
    <text evidence="5">The sequence shown here is derived from an EMBL/GenBank/DDBJ whole genome shotgun (WGS) entry which is preliminary data.</text>
</comment>
<evidence type="ECO:0000256" key="1">
    <source>
        <dbReference type="ARBA" id="ARBA00007572"/>
    </source>
</evidence>
<name>A0ABW2KAN1_9ACTN</name>
<dbReference type="EMBL" id="JBHTBH010000002">
    <property type="protein sequence ID" value="MFC7327072.1"/>
    <property type="molecule type" value="Genomic_DNA"/>
</dbReference>
<dbReference type="GO" id="GO:0016874">
    <property type="term" value="F:ligase activity"/>
    <property type="evidence" value="ECO:0007669"/>
    <property type="project" value="UniProtKB-KW"/>
</dbReference>
<evidence type="ECO:0000313" key="6">
    <source>
        <dbReference type="Proteomes" id="UP001596540"/>
    </source>
</evidence>
<comment type="catalytic activity">
    <reaction evidence="3">
        <text>ATP + (deoxyribonucleotide)n-3'-hydroxyl + 5'-phospho-(deoxyribonucleotide)m = (deoxyribonucleotide)n+m + AMP + diphosphate.</text>
        <dbReference type="EC" id="6.5.1.1"/>
    </reaction>
</comment>
<dbReference type="PANTHER" id="PTHR45674:SF4">
    <property type="entry name" value="DNA LIGASE 1"/>
    <property type="match status" value="1"/>
</dbReference>
<dbReference type="SUPFAM" id="SSF56091">
    <property type="entry name" value="DNA ligase/mRNA capping enzyme, catalytic domain"/>
    <property type="match status" value="1"/>
</dbReference>
<dbReference type="PANTHER" id="PTHR45674">
    <property type="entry name" value="DNA LIGASE 1/3 FAMILY MEMBER"/>
    <property type="match status" value="1"/>
</dbReference>
<proteinExistence type="inferred from homology"/>
<gene>
    <name evidence="5" type="ORF">ACFQRF_04895</name>
</gene>
<feature type="domain" description="ATP-dependent DNA ligase family profile" evidence="4">
    <location>
        <begin position="105"/>
        <end position="222"/>
    </location>
</feature>
<dbReference type="RefSeq" id="WP_379869215.1">
    <property type="nucleotide sequence ID" value="NZ_JBHTBH010000002.1"/>
</dbReference>
<protein>
    <submittedName>
        <fullName evidence="5">ATP-dependent DNA ligase</fullName>
    </submittedName>
</protein>
<dbReference type="InterPro" id="IPR012310">
    <property type="entry name" value="DNA_ligase_ATP-dep_cent"/>
</dbReference>
<accession>A0ABW2KAN1</accession>
<dbReference type="Gene3D" id="2.40.50.140">
    <property type="entry name" value="Nucleic acid-binding proteins"/>
    <property type="match status" value="1"/>
</dbReference>
<evidence type="ECO:0000313" key="5">
    <source>
        <dbReference type="EMBL" id="MFC7327072.1"/>
    </source>
</evidence>
<dbReference type="InterPro" id="IPR044119">
    <property type="entry name" value="Adenylation_LigC-like"/>
</dbReference>
<comment type="similarity">
    <text evidence="1">Belongs to the ATP-dependent DNA ligase family.</text>
</comment>
<dbReference type="InterPro" id="IPR050191">
    <property type="entry name" value="ATP-dep_DNA_ligase"/>
</dbReference>
<evidence type="ECO:0000259" key="4">
    <source>
        <dbReference type="PROSITE" id="PS50160"/>
    </source>
</evidence>
<dbReference type="InterPro" id="IPR012340">
    <property type="entry name" value="NA-bd_OB-fold"/>
</dbReference>
<keyword evidence="2 5" id="KW-0436">Ligase</keyword>
<dbReference type="PROSITE" id="PS50160">
    <property type="entry name" value="DNA_LIGASE_A3"/>
    <property type="match status" value="1"/>
</dbReference>
<dbReference type="CDD" id="cd07905">
    <property type="entry name" value="Adenylation_DNA_ligase_LigC"/>
    <property type="match status" value="1"/>
</dbReference>
<evidence type="ECO:0000256" key="3">
    <source>
        <dbReference type="ARBA" id="ARBA00034003"/>
    </source>
</evidence>
<dbReference type="Pfam" id="PF01068">
    <property type="entry name" value="DNA_ligase_A_M"/>
    <property type="match status" value="1"/>
</dbReference>